<dbReference type="GO" id="GO:0006310">
    <property type="term" value="P:DNA recombination"/>
    <property type="evidence" value="ECO:0007669"/>
    <property type="project" value="UniProtKB-KW"/>
</dbReference>
<dbReference type="Pfam" id="PF13495">
    <property type="entry name" value="Phage_int_SAM_4"/>
    <property type="match status" value="1"/>
</dbReference>
<dbReference type="AlphaFoldDB" id="A0A1W1UQM2"/>
<accession>A0A1W1UQM2</accession>
<sequence>MLALVPTSRWSHPDTRRREVLRASQDQDVTALCDLVTHHVRLKGQSGTDTSLRTLRNYHLAIRDFLSWCWSSTQTVGLNQLTAEHIEQYLAALRTRPRKPRTQAGRATTERLSADSARTYLYGVRALTRALMWAGVLDTDPTREVRAPRSRTAAHERKHALPTDVLNALLALPAQRHKGPERQARDEVMLVLGARLGLRLDEMVRLDVQDVNLQLRRVRVRHGKGRKQRSVDVPPKALEVLGRWLQLREALSLRGKVRDEALLISFAPGAWGRRLTNRGLYDVVTGYGRELGLDETVRGVHALRRTAGTRLYRATRDLHVVADVLGHSSVTTSAVYAKMDDAGRRRALQAAEDVE</sequence>
<dbReference type="InterPro" id="IPR050090">
    <property type="entry name" value="Tyrosine_recombinase_XerCD"/>
</dbReference>
<dbReference type="STRING" id="695939.SAMN00790413_04435"/>
<dbReference type="InterPro" id="IPR013762">
    <property type="entry name" value="Integrase-like_cat_sf"/>
</dbReference>
<feature type="domain" description="Core-binding (CB)" evidence="6">
    <location>
        <begin position="27"/>
        <end position="132"/>
    </location>
</feature>
<dbReference type="PANTHER" id="PTHR30349">
    <property type="entry name" value="PHAGE INTEGRASE-RELATED"/>
    <property type="match status" value="1"/>
</dbReference>
<dbReference type="InterPro" id="IPR044068">
    <property type="entry name" value="CB"/>
</dbReference>
<evidence type="ECO:0000256" key="4">
    <source>
        <dbReference type="PROSITE-ProRule" id="PRU01248"/>
    </source>
</evidence>
<dbReference type="InterPro" id="IPR002104">
    <property type="entry name" value="Integrase_catalytic"/>
</dbReference>
<dbReference type="InterPro" id="IPR010998">
    <property type="entry name" value="Integrase_recombinase_N"/>
</dbReference>
<dbReference type="Pfam" id="PF00589">
    <property type="entry name" value="Phage_integrase"/>
    <property type="match status" value="1"/>
</dbReference>
<keyword evidence="2 4" id="KW-0238">DNA-binding</keyword>
<dbReference type="OrthoDB" id="9801717at2"/>
<dbReference type="PANTHER" id="PTHR30349:SF81">
    <property type="entry name" value="TYROSINE RECOMBINASE XERC"/>
    <property type="match status" value="1"/>
</dbReference>
<keyword evidence="3" id="KW-0233">DNA recombination</keyword>
<evidence type="ECO:0000259" key="6">
    <source>
        <dbReference type="PROSITE" id="PS51900"/>
    </source>
</evidence>
<organism evidence="7 8">
    <name type="scientific">Deinococcus hopiensis KR-140</name>
    <dbReference type="NCBI Taxonomy" id="695939"/>
    <lineage>
        <taxon>Bacteria</taxon>
        <taxon>Thermotogati</taxon>
        <taxon>Deinococcota</taxon>
        <taxon>Deinococci</taxon>
        <taxon>Deinococcales</taxon>
        <taxon>Deinococcaceae</taxon>
        <taxon>Deinococcus</taxon>
    </lineage>
</organism>
<dbReference type="RefSeq" id="WP_084046521.1">
    <property type="nucleotide sequence ID" value="NZ_FWWU01000006.1"/>
</dbReference>
<reference evidence="7 8" key="1">
    <citation type="submission" date="2017-04" db="EMBL/GenBank/DDBJ databases">
        <authorList>
            <person name="Afonso C.L."/>
            <person name="Miller P.J."/>
            <person name="Scott M.A."/>
            <person name="Spackman E."/>
            <person name="Goraichik I."/>
            <person name="Dimitrov K.M."/>
            <person name="Suarez D.L."/>
            <person name="Swayne D.E."/>
        </authorList>
    </citation>
    <scope>NUCLEOTIDE SEQUENCE [LARGE SCALE GENOMIC DNA]</scope>
    <source>
        <strain evidence="7 8">KR-140</strain>
    </source>
</reference>
<dbReference type="GO" id="GO:0003677">
    <property type="term" value="F:DNA binding"/>
    <property type="evidence" value="ECO:0007669"/>
    <property type="project" value="UniProtKB-UniRule"/>
</dbReference>
<dbReference type="InterPro" id="IPR011010">
    <property type="entry name" value="DNA_brk_join_enz"/>
</dbReference>
<evidence type="ECO:0000256" key="3">
    <source>
        <dbReference type="ARBA" id="ARBA00023172"/>
    </source>
</evidence>
<evidence type="ECO:0000313" key="8">
    <source>
        <dbReference type="Proteomes" id="UP000192582"/>
    </source>
</evidence>
<evidence type="ECO:0000313" key="7">
    <source>
        <dbReference type="EMBL" id="SMB83425.1"/>
    </source>
</evidence>
<evidence type="ECO:0000256" key="1">
    <source>
        <dbReference type="ARBA" id="ARBA00022908"/>
    </source>
</evidence>
<dbReference type="PROSITE" id="PS51900">
    <property type="entry name" value="CB"/>
    <property type="match status" value="1"/>
</dbReference>
<feature type="domain" description="Tyr recombinase" evidence="5">
    <location>
        <begin position="156"/>
        <end position="349"/>
    </location>
</feature>
<proteinExistence type="predicted"/>
<keyword evidence="8" id="KW-1185">Reference proteome</keyword>
<name>A0A1W1UQM2_9DEIO</name>
<keyword evidence="1" id="KW-0229">DNA integration</keyword>
<dbReference type="PROSITE" id="PS51898">
    <property type="entry name" value="TYR_RECOMBINASE"/>
    <property type="match status" value="1"/>
</dbReference>
<evidence type="ECO:0000259" key="5">
    <source>
        <dbReference type="PROSITE" id="PS51898"/>
    </source>
</evidence>
<dbReference type="InterPro" id="IPR004107">
    <property type="entry name" value="Integrase_SAM-like_N"/>
</dbReference>
<evidence type="ECO:0000256" key="2">
    <source>
        <dbReference type="ARBA" id="ARBA00023125"/>
    </source>
</evidence>
<dbReference type="SUPFAM" id="SSF56349">
    <property type="entry name" value="DNA breaking-rejoining enzymes"/>
    <property type="match status" value="1"/>
</dbReference>
<gene>
    <name evidence="7" type="ORF">SAMN00790413_04435</name>
</gene>
<dbReference type="Gene3D" id="1.10.150.130">
    <property type="match status" value="1"/>
</dbReference>
<dbReference type="GO" id="GO:0015074">
    <property type="term" value="P:DNA integration"/>
    <property type="evidence" value="ECO:0007669"/>
    <property type="project" value="UniProtKB-KW"/>
</dbReference>
<dbReference type="Proteomes" id="UP000192582">
    <property type="component" value="Unassembled WGS sequence"/>
</dbReference>
<protein>
    <submittedName>
        <fullName evidence="7">Integrase/recombinase XerC</fullName>
    </submittedName>
</protein>
<dbReference type="EMBL" id="FWWU01000006">
    <property type="protein sequence ID" value="SMB83425.1"/>
    <property type="molecule type" value="Genomic_DNA"/>
</dbReference>
<dbReference type="Gene3D" id="1.10.443.10">
    <property type="entry name" value="Intergrase catalytic core"/>
    <property type="match status" value="1"/>
</dbReference>